<evidence type="ECO:0000313" key="4">
    <source>
        <dbReference type="Proteomes" id="UP000178606"/>
    </source>
</evidence>
<protein>
    <recommendedName>
        <fullName evidence="2">UspA domain-containing protein</fullName>
    </recommendedName>
</protein>
<dbReference type="PANTHER" id="PTHR46268">
    <property type="entry name" value="STRESS RESPONSE PROTEIN NHAX"/>
    <property type="match status" value="1"/>
</dbReference>
<dbReference type="EMBL" id="MFKF01000060">
    <property type="protein sequence ID" value="OGG55793.1"/>
    <property type="molecule type" value="Genomic_DNA"/>
</dbReference>
<dbReference type="InterPro" id="IPR014729">
    <property type="entry name" value="Rossmann-like_a/b/a_fold"/>
</dbReference>
<dbReference type="PRINTS" id="PR01438">
    <property type="entry name" value="UNVRSLSTRESS"/>
</dbReference>
<dbReference type="CDD" id="cd00293">
    <property type="entry name" value="USP-like"/>
    <property type="match status" value="2"/>
</dbReference>
<comment type="similarity">
    <text evidence="1">Belongs to the universal stress protein A family.</text>
</comment>
<dbReference type="AlphaFoldDB" id="A0A1F6D2X7"/>
<dbReference type="SUPFAM" id="SSF52402">
    <property type="entry name" value="Adenine nucleotide alpha hydrolases-like"/>
    <property type="match status" value="2"/>
</dbReference>
<gene>
    <name evidence="3" type="ORF">A3F84_04375</name>
</gene>
<organism evidence="3 4">
    <name type="scientific">Handelsmanbacteria sp. (strain RIFCSPLOWO2_12_FULL_64_10)</name>
    <dbReference type="NCBI Taxonomy" id="1817868"/>
    <lineage>
        <taxon>Bacteria</taxon>
        <taxon>Candidatus Handelsmaniibacteriota</taxon>
    </lineage>
</organism>
<dbReference type="PANTHER" id="PTHR46268:SF6">
    <property type="entry name" value="UNIVERSAL STRESS PROTEIN UP12"/>
    <property type="match status" value="1"/>
</dbReference>
<evidence type="ECO:0000256" key="1">
    <source>
        <dbReference type="ARBA" id="ARBA00008791"/>
    </source>
</evidence>
<accession>A0A1F6D2X7</accession>
<dbReference type="Pfam" id="PF00582">
    <property type="entry name" value="Usp"/>
    <property type="match status" value="2"/>
</dbReference>
<dbReference type="InterPro" id="IPR006015">
    <property type="entry name" value="Universal_stress_UspA"/>
</dbReference>
<dbReference type="InterPro" id="IPR006016">
    <property type="entry name" value="UspA"/>
</dbReference>
<reference evidence="3 4" key="1">
    <citation type="journal article" date="2016" name="Nat. Commun.">
        <title>Thousands of microbial genomes shed light on interconnected biogeochemical processes in an aquifer system.</title>
        <authorList>
            <person name="Anantharaman K."/>
            <person name="Brown C.T."/>
            <person name="Hug L.A."/>
            <person name="Sharon I."/>
            <person name="Castelle C.J."/>
            <person name="Probst A.J."/>
            <person name="Thomas B.C."/>
            <person name="Singh A."/>
            <person name="Wilkins M.J."/>
            <person name="Karaoz U."/>
            <person name="Brodie E.L."/>
            <person name="Williams K.H."/>
            <person name="Hubbard S.S."/>
            <person name="Banfield J.F."/>
        </authorList>
    </citation>
    <scope>NUCLEOTIDE SEQUENCE [LARGE SCALE GENOMIC DNA]</scope>
    <source>
        <strain evidence="4">RIFCSPLOWO2_12_FULL_64_10</strain>
    </source>
</reference>
<proteinExistence type="inferred from homology"/>
<name>A0A1F6D2X7_HANXR</name>
<dbReference type="Gene3D" id="3.40.50.620">
    <property type="entry name" value="HUPs"/>
    <property type="match status" value="2"/>
</dbReference>
<feature type="domain" description="UspA" evidence="2">
    <location>
        <begin position="1"/>
        <end position="143"/>
    </location>
</feature>
<sequence length="275" mass="29741">MLKTIMVPTDGSPESDRALPVARAIARAQEAQVLLVQVVEFPVLAGDAYAERQVFQQTFDLLQQWSQDNLNRLAAQFRGASIRVESSQLTGNASEHLLDFERQHQPDLVVMATHGRSGLARFALGSVADRMVRHGIAPVLLVRGESEVSTLDKAMVMLDGSGVAEEALGITRELAGHPVQEVQFFEAVADPRDRAPATTYLMGVAERFAPSGVKTTISVEMGDPSVLIEAASREVDLVILCTHGRGGFNRLRYGSVAESVVQNSTRPVLLVRAAA</sequence>
<comment type="caution">
    <text evidence="3">The sequence shown here is derived from an EMBL/GenBank/DDBJ whole genome shotgun (WGS) entry which is preliminary data.</text>
</comment>
<evidence type="ECO:0000259" key="2">
    <source>
        <dbReference type="Pfam" id="PF00582"/>
    </source>
</evidence>
<dbReference type="Proteomes" id="UP000178606">
    <property type="component" value="Unassembled WGS sequence"/>
</dbReference>
<evidence type="ECO:0000313" key="3">
    <source>
        <dbReference type="EMBL" id="OGG55793.1"/>
    </source>
</evidence>
<feature type="domain" description="UspA" evidence="2">
    <location>
        <begin position="155"/>
        <end position="272"/>
    </location>
</feature>